<evidence type="ECO:0000313" key="6">
    <source>
        <dbReference type="EMBL" id="GLK52300.1"/>
    </source>
</evidence>
<dbReference type="GO" id="GO:0043565">
    <property type="term" value="F:sequence-specific DNA binding"/>
    <property type="evidence" value="ECO:0007669"/>
    <property type="project" value="TreeGrafter"/>
</dbReference>
<dbReference type="PANTHER" id="PTHR30537">
    <property type="entry name" value="HTH-TYPE TRANSCRIPTIONAL REGULATOR"/>
    <property type="match status" value="1"/>
</dbReference>
<dbReference type="FunFam" id="1.10.10.10:FF:000001">
    <property type="entry name" value="LysR family transcriptional regulator"/>
    <property type="match status" value="1"/>
</dbReference>
<keyword evidence="4" id="KW-0804">Transcription</keyword>
<dbReference type="Gene3D" id="3.40.190.290">
    <property type="match status" value="1"/>
</dbReference>
<reference evidence="6" key="2">
    <citation type="submission" date="2023-01" db="EMBL/GenBank/DDBJ databases">
        <authorList>
            <person name="Sun Q."/>
            <person name="Evtushenko L."/>
        </authorList>
    </citation>
    <scope>NUCLEOTIDE SEQUENCE</scope>
    <source>
        <strain evidence="6">VKM B-1513</strain>
    </source>
</reference>
<evidence type="ECO:0000256" key="4">
    <source>
        <dbReference type="ARBA" id="ARBA00023163"/>
    </source>
</evidence>
<dbReference type="Gene3D" id="1.10.10.10">
    <property type="entry name" value="Winged helix-like DNA-binding domain superfamily/Winged helix DNA-binding domain"/>
    <property type="match status" value="1"/>
</dbReference>
<dbReference type="GO" id="GO:0006351">
    <property type="term" value="P:DNA-templated transcription"/>
    <property type="evidence" value="ECO:0007669"/>
    <property type="project" value="TreeGrafter"/>
</dbReference>
<organism evidence="6 7">
    <name type="scientific">Maricaulis virginensis</name>
    <dbReference type="NCBI Taxonomy" id="144022"/>
    <lineage>
        <taxon>Bacteria</taxon>
        <taxon>Pseudomonadati</taxon>
        <taxon>Pseudomonadota</taxon>
        <taxon>Alphaproteobacteria</taxon>
        <taxon>Maricaulales</taxon>
        <taxon>Maricaulaceae</taxon>
        <taxon>Maricaulis</taxon>
    </lineage>
</organism>
<dbReference type="AlphaFoldDB" id="A0A9W6MN72"/>
<accession>A0A9W6MN72</accession>
<sequence length="298" mass="33023">MNWTSIAFDWNQVRAFLATVEEGSFSAAARALGQTQPTLSRQITALEEALGITLFERGPRGMRPTGAALELVEHVRAMGEAAQRISLTASGQANSVDGYVSITSTDLVATYFLPPALERLRTIAPKLQIEIIASNTVRDLTKREADIAIRHGRPDQPDLIARLLGETSAHLYAAPAFLDRVGRPQTAEEVSRLDFVGFERDPRILEFLRELGLDLTPESFRVTSESGPAYLALIRQGFGVGVVTRDMIGFCPDLEPVFPALPHIPVPVWLVTHRELNTSRKIRLVYDILAEELGRLWR</sequence>
<feature type="domain" description="HTH lysR-type" evidence="5">
    <location>
        <begin position="8"/>
        <end position="65"/>
    </location>
</feature>
<keyword evidence="2" id="KW-0805">Transcription regulation</keyword>
<keyword evidence="7" id="KW-1185">Reference proteome</keyword>
<dbReference type="PRINTS" id="PR00039">
    <property type="entry name" value="HTHLYSR"/>
</dbReference>
<evidence type="ECO:0000259" key="5">
    <source>
        <dbReference type="PROSITE" id="PS50931"/>
    </source>
</evidence>
<proteinExistence type="inferred from homology"/>
<gene>
    <name evidence="6" type="ORF">GCM10017621_18080</name>
</gene>
<evidence type="ECO:0000256" key="3">
    <source>
        <dbReference type="ARBA" id="ARBA00023125"/>
    </source>
</evidence>
<dbReference type="InterPro" id="IPR005119">
    <property type="entry name" value="LysR_subst-bd"/>
</dbReference>
<dbReference type="Pfam" id="PF00126">
    <property type="entry name" value="HTH_1"/>
    <property type="match status" value="1"/>
</dbReference>
<dbReference type="InterPro" id="IPR058163">
    <property type="entry name" value="LysR-type_TF_proteobact-type"/>
</dbReference>
<evidence type="ECO:0000313" key="7">
    <source>
        <dbReference type="Proteomes" id="UP001143486"/>
    </source>
</evidence>
<protein>
    <submittedName>
        <fullName evidence="6">LysR family transcriptional regulator</fullName>
    </submittedName>
</protein>
<evidence type="ECO:0000256" key="1">
    <source>
        <dbReference type="ARBA" id="ARBA00009437"/>
    </source>
</evidence>
<reference evidence="6" key="1">
    <citation type="journal article" date="2014" name="Int. J. Syst. Evol. Microbiol.">
        <title>Complete genome sequence of Corynebacterium casei LMG S-19264T (=DSM 44701T), isolated from a smear-ripened cheese.</title>
        <authorList>
            <consortium name="US DOE Joint Genome Institute (JGI-PGF)"/>
            <person name="Walter F."/>
            <person name="Albersmeier A."/>
            <person name="Kalinowski J."/>
            <person name="Ruckert C."/>
        </authorList>
    </citation>
    <scope>NUCLEOTIDE SEQUENCE</scope>
    <source>
        <strain evidence="6">VKM B-1513</strain>
    </source>
</reference>
<dbReference type="PANTHER" id="PTHR30537:SF3">
    <property type="entry name" value="TRANSCRIPTIONAL REGULATORY PROTEIN"/>
    <property type="match status" value="1"/>
</dbReference>
<dbReference type="InterPro" id="IPR000847">
    <property type="entry name" value="LysR_HTH_N"/>
</dbReference>
<comment type="caution">
    <text evidence="6">The sequence shown here is derived from an EMBL/GenBank/DDBJ whole genome shotgun (WGS) entry which is preliminary data.</text>
</comment>
<dbReference type="InterPro" id="IPR036388">
    <property type="entry name" value="WH-like_DNA-bd_sf"/>
</dbReference>
<comment type="similarity">
    <text evidence="1">Belongs to the LysR transcriptional regulatory family.</text>
</comment>
<dbReference type="RefSeq" id="WP_271186669.1">
    <property type="nucleotide sequence ID" value="NZ_BSFE01000004.1"/>
</dbReference>
<dbReference type="InterPro" id="IPR036390">
    <property type="entry name" value="WH_DNA-bd_sf"/>
</dbReference>
<name>A0A9W6MN72_9PROT</name>
<dbReference type="GO" id="GO:0003700">
    <property type="term" value="F:DNA-binding transcription factor activity"/>
    <property type="evidence" value="ECO:0007669"/>
    <property type="project" value="InterPro"/>
</dbReference>
<dbReference type="EMBL" id="BSFE01000004">
    <property type="protein sequence ID" value="GLK52300.1"/>
    <property type="molecule type" value="Genomic_DNA"/>
</dbReference>
<keyword evidence="3" id="KW-0238">DNA-binding</keyword>
<dbReference type="Pfam" id="PF03466">
    <property type="entry name" value="LysR_substrate"/>
    <property type="match status" value="1"/>
</dbReference>
<dbReference type="SUPFAM" id="SSF53850">
    <property type="entry name" value="Periplasmic binding protein-like II"/>
    <property type="match status" value="1"/>
</dbReference>
<dbReference type="PROSITE" id="PS50931">
    <property type="entry name" value="HTH_LYSR"/>
    <property type="match status" value="1"/>
</dbReference>
<dbReference type="Proteomes" id="UP001143486">
    <property type="component" value="Unassembled WGS sequence"/>
</dbReference>
<dbReference type="SUPFAM" id="SSF46785">
    <property type="entry name" value="Winged helix' DNA-binding domain"/>
    <property type="match status" value="1"/>
</dbReference>
<evidence type="ECO:0000256" key="2">
    <source>
        <dbReference type="ARBA" id="ARBA00023015"/>
    </source>
</evidence>